<feature type="compositionally biased region" description="Basic and acidic residues" evidence="1">
    <location>
        <begin position="589"/>
        <end position="610"/>
    </location>
</feature>
<feature type="compositionally biased region" description="Basic and acidic residues" evidence="1">
    <location>
        <begin position="5024"/>
        <end position="5046"/>
    </location>
</feature>
<feature type="region of interest" description="Disordered" evidence="1">
    <location>
        <begin position="1346"/>
        <end position="1400"/>
    </location>
</feature>
<feature type="region of interest" description="Disordered" evidence="1">
    <location>
        <begin position="3601"/>
        <end position="3633"/>
    </location>
</feature>
<feature type="compositionally biased region" description="Polar residues" evidence="1">
    <location>
        <begin position="644"/>
        <end position="660"/>
    </location>
</feature>
<feature type="compositionally biased region" description="Basic and acidic residues" evidence="1">
    <location>
        <begin position="4455"/>
        <end position="4468"/>
    </location>
</feature>
<reference evidence="3" key="1">
    <citation type="journal article" date="2012" name="PLoS Pathog.">
        <title>Comparative genomics of the apicomplexan parasites Toxoplasma gondii and Neospora caninum: Coccidia differing in host range and transmission strategy.</title>
        <authorList>
            <person name="Reid A.J."/>
            <person name="Vermont S.J."/>
            <person name="Cotton J.A."/>
            <person name="Harris D."/>
            <person name="Hill-Cawthorne G.A."/>
            <person name="Konen-Waisman S."/>
            <person name="Latham S.M."/>
            <person name="Mourier T."/>
            <person name="Norton R."/>
            <person name="Quail M.A."/>
            <person name="Sanders M."/>
            <person name="Shanmugam D."/>
            <person name="Sohal A."/>
            <person name="Wasmuth J.D."/>
            <person name="Brunk B."/>
            <person name="Grigg M.E."/>
            <person name="Howard J.C."/>
            <person name="Parkinson J."/>
            <person name="Roos D.S."/>
            <person name="Trees A.J."/>
            <person name="Berriman M."/>
            <person name="Pain A."/>
            <person name="Wastling J.M."/>
        </authorList>
    </citation>
    <scope>NUCLEOTIDE SEQUENCE [LARGE SCALE GENOMIC DNA]</scope>
    <source>
        <strain evidence="3">Liverpool</strain>
    </source>
</reference>
<feature type="compositionally biased region" description="Low complexity" evidence="1">
    <location>
        <begin position="1007"/>
        <end position="1018"/>
    </location>
</feature>
<feature type="region of interest" description="Disordered" evidence="1">
    <location>
        <begin position="524"/>
        <end position="725"/>
    </location>
</feature>
<feature type="compositionally biased region" description="Basic and acidic residues" evidence="1">
    <location>
        <begin position="4390"/>
        <end position="4415"/>
    </location>
</feature>
<feature type="compositionally biased region" description="Basic and acidic residues" evidence="1">
    <location>
        <begin position="3607"/>
        <end position="3627"/>
    </location>
</feature>
<feature type="compositionally biased region" description="Basic and acidic residues" evidence="1">
    <location>
        <begin position="1519"/>
        <end position="1552"/>
    </location>
</feature>
<feature type="compositionally biased region" description="Low complexity" evidence="1">
    <location>
        <begin position="406"/>
        <end position="421"/>
    </location>
</feature>
<evidence type="ECO:0000313" key="2">
    <source>
        <dbReference type="EMBL" id="CBZ52605.1"/>
    </source>
</evidence>
<feature type="compositionally biased region" description="Acidic residues" evidence="1">
    <location>
        <begin position="1703"/>
        <end position="1714"/>
    </location>
</feature>
<organism evidence="2 3">
    <name type="scientific">Neospora caninum (strain Liverpool)</name>
    <dbReference type="NCBI Taxonomy" id="572307"/>
    <lineage>
        <taxon>Eukaryota</taxon>
        <taxon>Sar</taxon>
        <taxon>Alveolata</taxon>
        <taxon>Apicomplexa</taxon>
        <taxon>Conoidasida</taxon>
        <taxon>Coccidia</taxon>
        <taxon>Eucoccidiorida</taxon>
        <taxon>Eimeriorina</taxon>
        <taxon>Sarcocystidae</taxon>
        <taxon>Neospora</taxon>
    </lineage>
</organism>
<gene>
    <name evidence="2" type="ORF">NCLIV_023940</name>
</gene>
<feature type="region of interest" description="Disordered" evidence="1">
    <location>
        <begin position="4512"/>
        <end position="4569"/>
    </location>
</feature>
<feature type="region of interest" description="Disordered" evidence="1">
    <location>
        <begin position="1440"/>
        <end position="1493"/>
    </location>
</feature>
<feature type="compositionally biased region" description="Polar residues" evidence="1">
    <location>
        <begin position="5554"/>
        <end position="5563"/>
    </location>
</feature>
<feature type="compositionally biased region" description="Low complexity" evidence="1">
    <location>
        <begin position="1940"/>
        <end position="1951"/>
    </location>
</feature>
<feature type="region of interest" description="Disordered" evidence="1">
    <location>
        <begin position="4308"/>
        <end position="4434"/>
    </location>
</feature>
<dbReference type="EMBL" id="FR823389">
    <property type="protein sequence ID" value="CBZ52605.1"/>
    <property type="molecule type" value="Genomic_DNA"/>
</dbReference>
<feature type="region of interest" description="Disordered" evidence="1">
    <location>
        <begin position="5244"/>
        <end position="5368"/>
    </location>
</feature>
<feature type="compositionally biased region" description="Polar residues" evidence="1">
    <location>
        <begin position="1199"/>
        <end position="1214"/>
    </location>
</feature>
<feature type="region of interest" description="Disordered" evidence="1">
    <location>
        <begin position="3988"/>
        <end position="4023"/>
    </location>
</feature>
<feature type="region of interest" description="Disordered" evidence="1">
    <location>
        <begin position="2292"/>
        <end position="2510"/>
    </location>
</feature>
<feature type="compositionally biased region" description="Low complexity" evidence="1">
    <location>
        <begin position="5772"/>
        <end position="5797"/>
    </location>
</feature>
<dbReference type="RefSeq" id="XP_003882637.1">
    <property type="nucleotide sequence ID" value="XM_003882588.1"/>
</dbReference>
<feature type="compositionally biased region" description="Basic and acidic residues" evidence="1">
    <location>
        <begin position="3369"/>
        <end position="3380"/>
    </location>
</feature>
<feature type="compositionally biased region" description="Polar residues" evidence="1">
    <location>
        <begin position="1366"/>
        <end position="1375"/>
    </location>
</feature>
<feature type="compositionally biased region" description="Basic and acidic residues" evidence="1">
    <location>
        <begin position="2435"/>
        <end position="2445"/>
    </location>
</feature>
<feature type="compositionally biased region" description="Basic and acidic residues" evidence="1">
    <location>
        <begin position="1299"/>
        <end position="1309"/>
    </location>
</feature>
<feature type="compositionally biased region" description="Polar residues" evidence="1">
    <location>
        <begin position="5740"/>
        <end position="5761"/>
    </location>
</feature>
<feature type="compositionally biased region" description="Basic and acidic residues" evidence="1">
    <location>
        <begin position="101"/>
        <end position="110"/>
    </location>
</feature>
<feature type="region of interest" description="Disordered" evidence="1">
    <location>
        <begin position="3438"/>
        <end position="3493"/>
    </location>
</feature>
<feature type="compositionally biased region" description="Basic and acidic residues" evidence="1">
    <location>
        <begin position="1051"/>
        <end position="1074"/>
    </location>
</feature>
<feature type="compositionally biased region" description="Low complexity" evidence="1">
    <location>
        <begin position="1558"/>
        <end position="1570"/>
    </location>
</feature>
<feature type="compositionally biased region" description="Basic and acidic residues" evidence="1">
    <location>
        <begin position="2524"/>
        <end position="2543"/>
    </location>
</feature>
<feature type="region of interest" description="Disordered" evidence="1">
    <location>
        <begin position="1511"/>
        <end position="1588"/>
    </location>
</feature>
<dbReference type="GeneID" id="13444850"/>
<feature type="compositionally biased region" description="Basic and acidic residues" evidence="1">
    <location>
        <begin position="5665"/>
        <end position="5676"/>
    </location>
</feature>
<feature type="compositionally biased region" description="Low complexity" evidence="1">
    <location>
        <begin position="894"/>
        <end position="905"/>
    </location>
</feature>
<feature type="compositionally biased region" description="Low complexity" evidence="1">
    <location>
        <begin position="2381"/>
        <end position="2400"/>
    </location>
</feature>
<feature type="compositionally biased region" description="Basic and acidic residues" evidence="1">
    <location>
        <begin position="976"/>
        <end position="989"/>
    </location>
</feature>
<feature type="compositionally biased region" description="Basic and acidic residues" evidence="1">
    <location>
        <begin position="4318"/>
        <end position="4362"/>
    </location>
</feature>
<feature type="compositionally biased region" description="Polar residues" evidence="1">
    <location>
        <begin position="906"/>
        <end position="934"/>
    </location>
</feature>
<sequence length="6201" mass="653974">MLDTGEDSQEKERPSKGLLPAEGLARNNQWIPSSTVGSTLASPLSPTKASHQASPPSTGKLRLAISTVSRLPAASSPPRPPKTVMYIPVVKATHSVISPEATKDPKEASHPKSNSLKTTEASAAEASSIGVPSDCTVSSSRLPQHHPDEGGAFIRGKKHGQHKRKSHNHKQSSRNETTPLLATYVPQTSPSRSGSVHDTGSNPGGTKPLASVDNTGDSTETEPPRSISDVAPLKAVSFQMCSSDPVPEPSVATRGLEKNPKKVSAPEECSMRGNSAETPSLQATADLLSTRSSTTSSVVARPEDPAKQGLAPQHAEGAATCGSVTLPAVGKPDPPGRDAAISSSESAGVCSVTVATVSNVHVSKKGDLVAFAARQVNRQKKPGKEASVSLWEPLSALVDRKPAEASDSPSKVPTSSSKQSTAGSILLHQGRKSSARQSFAKSSSKRSDSGRVSIVWKASTSQKSALSTSISTPQSSVPRKDEKTDDIKPSGSLSFQAHGNALSHSLPVGVGGVPHNATLPATVGCLSSPRQTPFPRGDSVSQRTEAGLDTSEPREARLARGRQHQSEYVTQGTKEIPNGNALQQPTDAPFERNKETSTERRQRWSPETKTRPATSAVATDSGRTETTESPVLWVDKLDKFPESRNLTAQETCPRKSPNSHAEQDAHVSGKDSTPCRETSTWGGSQQRKLFSAGAASPCLGRKRGGPDPAEGFPVGEEGGKKVEEKSRKRGVYLVKACAAHDEKTVFCKAEETSSVTTGTAPRPRDGARSVPDTTQGSEPRIHKSATTKHESPVAPVSAKKSVFASNFYSSPRDAFPRTLGGRGSHLPLHRRPQAKQYVYAVLKKPAPEPEGQRGSVLAWQELPHKSALLPSRATKEEPSLHGEDGERGISMSVPPAGASAPAGSPLMQTPAPTTGHRSQLSGGDGQTLPSTSVDLVSRNPVDPLIPQSPLLRPDPREDSRTPHHGFKQPAQNVPDTSDRQGFRGGSDVRGKHREHPQAGTLPPSPPASSLTPPASATETPEHTAKELRAEKGTTVGPFTSGSLRWPVENRGASRTDPSRDRAPAEYASRRKESEGSGYDGYGFPGKKAKGKERGGSVRPHALLPQPLEQKGLLSPSFPSSLPAHPQQATLRDLLSDKLFGIGGPPCQRTPSCSCLRCITANAAIQLASNRPSKLLASLLSTPPYSSLLLGPPSHAHGPSNRNGSSPAESASDTPTPEHLAVCRSPSTPANPRGPPCSLPVAPSPLAGADSSAATDSLSRLKRETDSGCSSLSSWPPRAPLPVPCTITPDTDAASSVSHADTRHDMRAPETSEPDACTPPCADTLLSNHRPSHAALLLSSDVCSSLSSPVPAASARSTQKRHRPDTKGTQVLQHLRSSFPLYLPDAPPEQGGEQNREDERETVEACLLLHRETRQSGAPEASLKATLGLALDRNSSYNFDPGLTPALHKNAGTQGTSQRESDKPDFSDSGKRETGTSQETLFSSVSSFPCPDGAPAAPPVPGVILGSLGLPAKDSLSTSEKTHARGRELGMQGREERSEKVSGSLRVERKTAETTESVTGAKAGKAAAWKGKTGERPGDSRGPREGEQEASFARFASLLRHQGQVPAAEIDQLPLHALQHGLGGRTPPTPDRTQSEEELLRKLSKTVNQEPGAPVLDRSGSTGLPAEGLRGGCNGSGAAGAACETRSGAEEVRQRRARTSEGWGESEEDEAESTEAGDPHKGMALRQSDHGGGKVMFSPPKDVSCGESNLDEGQQRPPQEPGAARDETGLKCVSFVRSSTSADAPLRLPDRFDGSKPESQSTGRPRTRSQERTLSSPRAADCRDNKEWAAPAGRSGRCQDVTTERCGLSLSPCASASARVKDFADSTLEEGAHGERNTGDGSQSRGSEAIEGRENGEAGAPLGDAEARRRSSTASLPLPANAPPQSQSGNAELKDKTPEATTVTSSGSRVRSPPLAERHRRQTGRKIELSGRDCLSVPKTTGRHTPVPGQAPGRGVAWQPKQSPSPALDPAPCVPLPGASPGASTALGLEASSRHSAQLVGPDGSAGRVPSKDQLSSSLAIPRGEVARSGRVAPGGPNETSKNPGLSEDFTGGSEAERRPAFSVSNWRPGAADVSSCRSSSTSFFPTPAPQPSGDGATTDPRGPGSERDEFHLRQQHTYECPRGDSRMHLVGSAAPSDAVPSDAVPSQSLTGGREEGERHRERSETPCGGRRHLQQPLSSSLRAGATVEVQGQPRREGETGRGRKVGEAPEPETESRREAGRGVSSRPAEASKIQDTALQALTGVLQRLLASSPNRLPAQGGSLRGSPGHRSGSFSSGAACPAAAPPPEGTDSFRESTGSAVPCSPLASACSRLPLGNLGGGLRAAPSRHFSPDAAPGQKGSNVPPSASASTSSRPSWPLSGTGASASPPPAQPDHRHFENALRHELRQLPQLPLGDKRSAGKDRFSLAPLDRLLRGDLSADETARLGAAKATSSGDHRGEGGASETVDGAANALTSQSHAQRGREKKSALVDIVCRELKRLRRQLVEHQRRPQKPEKQLRVDEQEGSSGDGGQTQGASAGAKQRMPSPQESTAGKPGHRKRSDLVHARVPSPLGADTSADLPRSASSPGGLAVRHNGARALASERGTSRHTASASTELSLLRLLAASAAAVMTAEGGMGTALSSASLSAALQAALLSHKAKNKDPRRAAGNAPDAGAGVERGLGSAAATSRERSGKREEGEAAGDRGHHACSAGQPPAADGSWVGTGGTGGSRSLKDTGHRGTPTRSEESAPGTGARLSFATSLPSISKHTAAALSSLPSGALALTDHQRQQLRLLRKLHDLHKAEVERSRRGRIPDEPRGTEHDAGSARGRGETGTAEQSQGAEGVRSASVLADRVSHSGQYRKREESSGGLGPPPLPGYWPHRAKACASPSVDGTVPPHSAHTPVLRQQSSPPYSAASPLVPASPQDAVLPSRASPPVSRSNSGSSLLSLLASTNFQSPHVSVAGAVASLGRSSDDGRGKRGASSCPQLFDRSASSAASIQDLAEYCLGHKSFRSSLASLTAAASAPALPPSQRLSPFSHPSPSPAGAQKAATVGRTASAGVARVPDPPPCAPLDRAAQMRSSRRGKEATLTRAEDEGERPMPFQLVQDFRREARETGGAGLSAEDSAFLSRHHMSTRPFHEGANVQMHSQHSPPGHWCETGEKEREMLDFEERNGPRQAHHGRVVGEEHPARRSGHGGMPSFLASSVSLRQGNVGAAPQATRRPPTLRALSALERSSGVGTLAPQAGSGGPSRRSLEMPADNGFAQTLPRARGDSKALRGEAVPFFRGVPEHRISAPPGDPAHPPELQDGLCRAQRRAAEVSRGREEAAVLAGGPLSLERLRAGDARRHEAQRDEVPRGTAPSIPNEWGFRDARRPLATSTRGQVTMAHFDLQGESPAQPQVALKSPASGTALGVASYRSTTGRSCSRSRRVFPSTQSLSGTYTRTPRAEWEEESDGGEKAEEDDSLTGRQSVQELLPEPLQTLQPDSICLRVCESSQDEDARSEANGGTPPKSILALLLDIPLSIVVPGFFRLACGERHAGATSWDLIVSEFVCGSSEAPGRTLPFRTASYPIGSFASATTSGKDKAGDRHPAAPDGDERGNEPRAPSWWAFPSSQQGNGHGLAPHPASFPFPHLLHASAGHSPGGLAPDFPPAEAHGPSSGSFSAFPYGGAAVSNSTPFFPALFRACGAGGGPGSVRCSPVGPLPPPLLPPPGSGGLTEQQLLLLQHQHPVPASQLRPGCNYTSSHLFALHPTALAAAAPPFARAQSLPPVASHAQHFGGHMFNAGRGQSSLSLGDGGFTVSGHPNPCLSPSHLPPSHALHSALGSSDAFFSFQSLVPSHAHCALPVLDQAAHPAVSAWGHARSKDSAFASIVGTAAAAASFLASSTESQRHAIKQQLQNAHASALASVKEARAETRREDFVRDEEIASGGEVGKAEGRAASEAGRGRVQSPAWWDCGSAAALDRQQTGAPVRKGGDTLSRSPSAPDGDTGPLGHRPSVSSFLSPYSFESAPSRAHLPCAKDGQRAASGARGHEAAFADSPVRGPKSLSASLPPAAGSGGRSHLPGGAPCLTAATAGHAKGREASVSWLLSNSGLAFAPRLHSYPLFSPASPGGETVEDGATAEFFRSNLRAYTRENHMVDAGLSGSERPFSSGALCAFPSGGGAAVECVDQQFAGSSDAASAATAATDMVLACNSFLRCIDTRSKTLVYVDAQNLQIHSKPPQLFFLQQEILSAVLRKGLQAFIAKYADELQMKMQRHIRRRRLRLLMRSYVQPIGLVEMPAEVNGGNDDGVNDRKRGEEDGKAWRERPGGNAKAEDGEKRGLPVKDECARGRGEDVDHEYDESEGLKADTQGNVEATSVSGWKQKDKRLGENPGDGKKEMRRMNSEGSREEDEAAEMDWPDGENRWCSPARHKAAEVVVIGAEAKTPRRIIDTGRRGEEGQAARGPTPATWRTEADATGSPKAENKKLWPVEGIFLKTSRHTVEAGGASNLRRRLRHSMPRQPAGFVRTPGRFPKPLTRRASAASSFERSSPLSHSPSSLRSLSCPAASFAAGCPLRKEPKRTESPLDCLAAAPRHEAGIIGDRAGSLQAEGAEGGGGERDQEKRGLSVGVQTVEGQQTRHGLEQDETEGAEVVPQDETIPCSPGMHTSSSYTDSLVGWPDSETPSFGRSWDSDDDAGDRCLTETHLRTLLRNEEAKSVYLRAQLADAQRSVFGPCAEDHGVVGTRKNECWPLSCARNWGSSSCVSPFDLTIALASPLGRRLAAVVGRTPAPQSGSSLCGVSVSLPSTSAEREDAKLLLEERTGSNVSRSRRLTHNLGAERITKNAMYAEAGSFVNGECLLDGPPTLRTLLARVAEQQRAVQAQIESQQTVLHTWRSAAEACVRERQIEEAMQFLSLTREDATRLILHTDQGLALYDAFCAQAQALRRSECGRDCGWRATVEGTEARDDGRYQRLNREGTPREKDLLHTRDEHVWKQDEAAGVERPGSLYAGTPSPRSEESRNGESEPRRETEEIHGSEGSDGACTNGSIMHMDPPMAAQGNDEVELKDAVNEDGGENAAFEDVRAAEKAEEAEALQTPPERLTEKTAGGCERENTEEAAEKAKAQRGAQMCYSCREFEGCSSGVDASQGWPDPVRSKDSNDTLFTVAASLCLVTGTRGLAEPSRGGADPTPENPRGQALHAKFAELENAWLQSWKRTWQTHWESMTPASGRYVFDSGSLRSGSQGSDTDSVAPVDEDGNAEPPGERRAEHGAASRDDLETGSPDAGQAPKSSHHDTTGISRWKGQQLFDEGGKTQPATSGSDQAKAATPRSGLRAAATASSPRDFSQARGGRPVAEPNFPSSLSLTWGKRGEAGARRAQPLSVEDSWLNEEEDGTPALWWLVPKGTCCCRCGLAQREMALSCLGDLVPLSRGLREEARKRAEAAEAAAEAAASLASAVAGSCLAPQGSNTLWERDMAPRSCQEDARFRAPVRHSLNHAACDGVTNSGGLEGGRRSAGGSDGDRARLARLPHTQGETAERYAALGQTGLTDSNDWGSQGGAWGTSGQREGFSPELPSLLSRSVQPSHALGDTKKEKGRCPRAPTETKGDTEEEGSGTDRSGQGHRSWNQRDEKDAGSAWVSRDAANARAEEGNGNGEFGKDAGRKESERMQQSFVSPSPPVVPLVSGSPSVPPGCAHVTLSQQLAPSARPPERCGSGLMCPPRPELRPSPLSTVTSSRLATRGVQTGSLLSESRPSVYAPSSAVPAPSGGNPPDGAAGSSAAPEGDAGDSFHSQQDTSVAAAAVRPPGMPRVGVKSDSTASDEGARKTDAHPPRRVSLELQRTDEHRRLRQDGFLAQAERELRENVGGGPRPEADAQGRSSSAADRSYCQCHASPEEGGSGLLYWGGVVYSPVSTSSRTSSSPVSPIAEADHIEAPGSKTAEETSLALSKTALSDTRKDSQRIGGRAEVRKSAPEPWTQGAPVCHQKIPHTTGPCAIPKSPPKRLWTDRWSPAFTAQTPPSNTAETSAGRDPVKAKSHETAAQQRISLLAAGRMARHLELVNEDTVAVFAHIVLLLPAKILVAVAPPFFEFLFALRDVWCRDLLLLPPKGQPSLMLNQSQHQLQQELHKQQAYRETVLQPLVSQRLRQLLALALRRYHLYRKHKKARQPYKLEDIIPRGGAQCPKSLRESATMQ</sequence>
<feature type="compositionally biased region" description="Basic and acidic residues" evidence="1">
    <location>
        <begin position="4624"/>
        <end position="4633"/>
    </location>
</feature>
<dbReference type="VEuPathDB" id="ToxoDB:NCLIV_023940"/>
<feature type="compositionally biased region" description="Acidic residues" evidence="1">
    <location>
        <begin position="3474"/>
        <end position="3489"/>
    </location>
</feature>
<feature type="region of interest" description="Disordered" evidence="1">
    <location>
        <begin position="1"/>
        <end position="83"/>
    </location>
</feature>
<feature type="region of interest" description="Disordered" evidence="1">
    <location>
        <begin position="3050"/>
        <end position="3126"/>
    </location>
</feature>
<feature type="compositionally biased region" description="Polar residues" evidence="1">
    <location>
        <begin position="6021"/>
        <end position="6033"/>
    </location>
</feature>
<feature type="compositionally biased region" description="Polar residues" evidence="1">
    <location>
        <begin position="458"/>
        <end position="477"/>
    </location>
</feature>
<feature type="compositionally biased region" description="Polar residues" evidence="1">
    <location>
        <begin position="1474"/>
        <end position="1486"/>
    </location>
</feature>
<feature type="compositionally biased region" description="Low complexity" evidence="1">
    <location>
        <begin position="4546"/>
        <end position="4569"/>
    </location>
</feature>
<feature type="compositionally biased region" description="Basic and acidic residues" evidence="1">
    <location>
        <begin position="5597"/>
        <end position="5616"/>
    </location>
</feature>
<feature type="compositionally biased region" description="Polar residues" evidence="1">
    <location>
        <begin position="4637"/>
        <end position="4647"/>
    </location>
</feature>
<dbReference type="OrthoDB" id="331866at2759"/>
<feature type="compositionally biased region" description="Basic and acidic residues" evidence="1">
    <location>
        <begin position="2233"/>
        <end position="2260"/>
    </location>
</feature>
<feature type="region of interest" description="Disordered" evidence="1">
    <location>
        <begin position="1618"/>
        <end position="1839"/>
    </location>
</feature>
<feature type="region of interest" description="Disordered" evidence="1">
    <location>
        <begin position="5508"/>
        <end position="5907"/>
    </location>
</feature>
<feature type="compositionally biased region" description="Basic and acidic residues" evidence="1">
    <location>
        <begin position="1863"/>
        <end position="1877"/>
    </location>
</feature>
<feature type="compositionally biased region" description="Low complexity" evidence="1">
    <location>
        <begin position="3440"/>
        <end position="3449"/>
    </location>
</feature>
<proteinExistence type="predicted"/>
<dbReference type="OMA" id="ALRDVWC"/>
<feature type="compositionally biased region" description="Polar residues" evidence="1">
    <location>
        <begin position="26"/>
        <end position="57"/>
    </location>
</feature>
<feature type="compositionally biased region" description="Low complexity" evidence="1">
    <location>
        <begin position="4069"/>
        <end position="4081"/>
    </location>
</feature>
<feature type="region of interest" description="Disordered" evidence="1">
    <location>
        <begin position="5094"/>
        <end position="5126"/>
    </location>
</feature>
<feature type="region of interest" description="Disordered" evidence="1">
    <location>
        <begin position="4037"/>
        <end position="4089"/>
    </location>
</feature>
<feature type="region of interest" description="Disordered" evidence="1">
    <location>
        <begin position="3257"/>
        <end position="3282"/>
    </location>
</feature>
<feature type="compositionally biased region" description="Low complexity" evidence="1">
    <location>
        <begin position="2114"/>
        <end position="2125"/>
    </location>
</feature>
<feature type="compositionally biased region" description="Basic and acidic residues" evidence="1">
    <location>
        <begin position="873"/>
        <end position="887"/>
    </location>
</feature>
<feature type="compositionally biased region" description="Basic and acidic residues" evidence="1">
    <location>
        <begin position="1019"/>
        <end position="1031"/>
    </location>
</feature>
<feature type="compositionally biased region" description="Basic residues" evidence="1">
    <location>
        <begin position="155"/>
        <end position="172"/>
    </location>
</feature>
<accession>F0VFW1</accession>
<feature type="region of interest" description="Disordered" evidence="1">
    <location>
        <begin position="4455"/>
        <end position="4490"/>
    </location>
</feature>
<feature type="compositionally biased region" description="Polar residues" evidence="1">
    <location>
        <begin position="4377"/>
        <end position="4388"/>
    </location>
</feature>
<feature type="region of interest" description="Disordered" evidence="1">
    <location>
        <begin position="98"/>
        <end position="347"/>
    </location>
</feature>
<feature type="compositionally biased region" description="Basic and acidic residues" evidence="1">
    <location>
        <begin position="1571"/>
        <end position="1586"/>
    </location>
</feature>
<feature type="region of interest" description="Disordered" evidence="1">
    <location>
        <begin position="1863"/>
        <end position="2275"/>
    </location>
</feature>
<dbReference type="eggNOG" id="ENOG502QZH4">
    <property type="taxonomic scope" value="Eukaryota"/>
</dbReference>
<feature type="compositionally biased region" description="Basic and acidic residues" evidence="1">
    <location>
        <begin position="5962"/>
        <end position="5980"/>
    </location>
</feature>
<feature type="compositionally biased region" description="Basic and acidic residues" evidence="1">
    <location>
        <begin position="3107"/>
        <end position="3117"/>
    </location>
</feature>
<feature type="region of interest" description="Disordered" evidence="1">
    <location>
        <begin position="2524"/>
        <end position="2613"/>
    </location>
</feature>
<feature type="region of interest" description="Disordered" evidence="1">
    <location>
        <begin position="3196"/>
        <end position="3226"/>
    </location>
</feature>
<dbReference type="Proteomes" id="UP000007494">
    <property type="component" value="Chromosome VIIb"/>
</dbReference>
<feature type="region of interest" description="Disordered" evidence="1">
    <location>
        <begin position="3934"/>
        <end position="3974"/>
    </location>
</feature>
<evidence type="ECO:0000256" key="1">
    <source>
        <dbReference type="SAM" id="MobiDB-lite"/>
    </source>
</evidence>
<feature type="region of interest" description="Disordered" evidence="1">
    <location>
        <begin position="2826"/>
        <end position="2966"/>
    </location>
</feature>
<feature type="compositionally biased region" description="Gly residues" evidence="1">
    <location>
        <begin position="5516"/>
        <end position="5527"/>
    </location>
</feature>
<protein>
    <submittedName>
        <fullName evidence="2">Uncharacterized protein</fullName>
    </submittedName>
</protein>
<feature type="region of interest" description="Disordered" evidence="1">
    <location>
        <begin position="2678"/>
        <end position="2778"/>
    </location>
</feature>
<feature type="compositionally biased region" description="Polar residues" evidence="1">
    <location>
        <begin position="272"/>
        <end position="283"/>
    </location>
</feature>
<feature type="compositionally biased region" description="Basic and acidic residues" evidence="1">
    <location>
        <begin position="3935"/>
        <end position="3951"/>
    </location>
</feature>
<feature type="compositionally biased region" description="Acidic residues" evidence="1">
    <location>
        <begin position="4416"/>
        <end position="4428"/>
    </location>
</feature>
<feature type="region of interest" description="Disordered" evidence="1">
    <location>
        <begin position="1189"/>
        <end position="1315"/>
    </location>
</feature>
<feature type="region of interest" description="Disordered" evidence="1">
    <location>
        <begin position="750"/>
        <end position="1099"/>
    </location>
</feature>
<feature type="compositionally biased region" description="Gly residues" evidence="1">
    <location>
        <begin position="1668"/>
        <end position="1677"/>
    </location>
</feature>
<feature type="compositionally biased region" description="Low complexity" evidence="1">
    <location>
        <begin position="3050"/>
        <end position="3059"/>
    </location>
</feature>
<feature type="compositionally biased region" description="Polar residues" evidence="1">
    <location>
        <begin position="675"/>
        <end position="688"/>
    </location>
</feature>
<feature type="compositionally biased region" description="Low complexity" evidence="1">
    <location>
        <begin position="1346"/>
        <end position="1356"/>
    </location>
</feature>
<feature type="compositionally biased region" description="Polar residues" evidence="1">
    <location>
        <begin position="5624"/>
        <end position="5633"/>
    </location>
</feature>
<feature type="compositionally biased region" description="Low complexity" evidence="1">
    <location>
        <begin position="5921"/>
        <end position="5933"/>
    </location>
</feature>
<feature type="compositionally biased region" description="Low complexity" evidence="1">
    <location>
        <begin position="2930"/>
        <end position="2948"/>
    </location>
</feature>
<feature type="compositionally biased region" description="Polar residues" evidence="1">
    <location>
        <begin position="174"/>
        <end position="201"/>
    </location>
</feature>
<feature type="compositionally biased region" description="Basic and acidic residues" evidence="1">
    <location>
        <begin position="2192"/>
        <end position="2204"/>
    </location>
</feature>
<feature type="region of interest" description="Disordered" evidence="1">
    <location>
        <begin position="400"/>
        <end position="498"/>
    </location>
</feature>
<feature type="compositionally biased region" description="Basic and acidic residues" evidence="1">
    <location>
        <begin position="5848"/>
        <end position="5858"/>
    </location>
</feature>
<feature type="compositionally biased region" description="Polar residues" evidence="1">
    <location>
        <begin position="5246"/>
        <end position="5257"/>
    </location>
</feature>
<feature type="compositionally biased region" description="Polar residues" evidence="1">
    <location>
        <begin position="3457"/>
        <end position="3468"/>
    </location>
</feature>
<feature type="compositionally biased region" description="Basic and acidic residues" evidence="1">
    <location>
        <begin position="2413"/>
        <end position="2427"/>
    </location>
</feature>
<dbReference type="InParanoid" id="F0VFW1"/>
<feature type="region of interest" description="Disordered" evidence="1">
    <location>
        <begin position="4615"/>
        <end position="4660"/>
    </location>
</feature>
<evidence type="ECO:0000313" key="3">
    <source>
        <dbReference type="Proteomes" id="UP000007494"/>
    </source>
</evidence>
<feature type="compositionally biased region" description="Basic and acidic residues" evidence="1">
    <location>
        <begin position="5830"/>
        <end position="5839"/>
    </location>
</feature>
<feature type="compositionally biased region" description="Basic and acidic residues" evidence="1">
    <location>
        <begin position="478"/>
        <end position="488"/>
    </location>
</feature>
<feature type="region of interest" description="Disordered" evidence="1">
    <location>
        <begin position="4977"/>
        <end position="5066"/>
    </location>
</feature>
<feature type="compositionally biased region" description="Basic and acidic residues" evidence="1">
    <location>
        <begin position="2826"/>
        <end position="2853"/>
    </location>
</feature>
<feature type="region of interest" description="Disordered" evidence="1">
    <location>
        <begin position="3369"/>
        <end position="3392"/>
    </location>
</feature>
<feature type="compositionally biased region" description="Basic and acidic residues" evidence="1">
    <location>
        <begin position="5271"/>
        <end position="5286"/>
    </location>
</feature>
<feature type="compositionally biased region" description="Basic and acidic residues" evidence="1">
    <location>
        <begin position="2710"/>
        <end position="2728"/>
    </location>
</feature>
<keyword evidence="3" id="KW-1185">Reference proteome</keyword>
<name>F0VFW1_NEOCL</name>
<feature type="compositionally biased region" description="Basic and acidic residues" evidence="1">
    <location>
        <begin position="1458"/>
        <end position="1473"/>
    </location>
</feature>
<feature type="compositionally biased region" description="Basic and acidic residues" evidence="1">
    <location>
        <begin position="4977"/>
        <end position="5006"/>
    </location>
</feature>
<feature type="compositionally biased region" description="Basic and acidic residues" evidence="1">
    <location>
        <begin position="1716"/>
        <end position="1731"/>
    </location>
</feature>
<feature type="compositionally biased region" description="Low complexity" evidence="1">
    <location>
        <begin position="2172"/>
        <end position="2186"/>
    </location>
</feature>
<feature type="region of interest" description="Disordered" evidence="1">
    <location>
        <begin position="5921"/>
        <end position="6047"/>
    </location>
</feature>